<dbReference type="HOGENOM" id="CLU_1825362_0_0_1"/>
<organism evidence="2">
    <name type="scientific">Fusarium oxysporum Fo47</name>
    <dbReference type="NCBI Taxonomy" id="660027"/>
    <lineage>
        <taxon>Eukaryota</taxon>
        <taxon>Fungi</taxon>
        <taxon>Dikarya</taxon>
        <taxon>Ascomycota</taxon>
        <taxon>Pezizomycotina</taxon>
        <taxon>Sordariomycetes</taxon>
        <taxon>Hypocreomycetidae</taxon>
        <taxon>Hypocreales</taxon>
        <taxon>Nectriaceae</taxon>
        <taxon>Fusarium</taxon>
        <taxon>Fusarium oxysporum species complex</taxon>
    </lineage>
</organism>
<reference evidence="2" key="1">
    <citation type="submission" date="2011-06" db="EMBL/GenBank/DDBJ databases">
        <title>The Genome Sequence of Fusarium oxysporum Fo47.</title>
        <authorList>
            <consortium name="The Broad Institute Genome Sequencing Platform"/>
            <person name="Ma L.-J."/>
            <person name="Gale L.R."/>
            <person name="Schwartz D.C."/>
            <person name="Zhou S."/>
            <person name="Corby-Kistler H."/>
            <person name="Young S.K."/>
            <person name="Zeng Q."/>
            <person name="Gargeya S."/>
            <person name="Fitzgerald M."/>
            <person name="Haas B."/>
            <person name="Abouelleil A."/>
            <person name="Alvarado L."/>
            <person name="Arachchi H.M."/>
            <person name="Berlin A."/>
            <person name="Brown A."/>
            <person name="Chapman S.B."/>
            <person name="Chen Z."/>
            <person name="Dunbar C."/>
            <person name="Freedman E."/>
            <person name="Gearin G."/>
            <person name="Gellesch M."/>
            <person name="Goldberg J."/>
            <person name="Griggs A."/>
            <person name="Gujja S."/>
            <person name="Heiman D."/>
            <person name="Howarth C."/>
            <person name="Larson L."/>
            <person name="Lui A."/>
            <person name="MacDonald P.J.P."/>
            <person name="Mehta T."/>
            <person name="Montmayeur A."/>
            <person name="Murphy C."/>
            <person name="Neiman D."/>
            <person name="Pearson M."/>
            <person name="Priest M."/>
            <person name="Roberts A."/>
            <person name="Saif S."/>
            <person name="Shea T."/>
            <person name="Shenoy N."/>
            <person name="Sisk P."/>
            <person name="Stolte C."/>
            <person name="Sykes S."/>
            <person name="Wortman J."/>
            <person name="Nusbaum C."/>
            <person name="Birren B."/>
        </authorList>
    </citation>
    <scope>NUCLEOTIDE SEQUENCE [LARGE SCALE GENOMIC DNA]</scope>
    <source>
        <strain evidence="2">Fo47</strain>
    </source>
</reference>
<reference evidence="2" key="2">
    <citation type="submission" date="2012-06" db="EMBL/GenBank/DDBJ databases">
        <title>Annotation of the Genome Sequence of Fusarium oxysporum Fo47.</title>
        <authorList>
            <consortium name="The Broad Institute Genomics Platform"/>
            <person name="Ma L.-J."/>
            <person name="Corby-Kistler H."/>
            <person name="Broz K."/>
            <person name="Gale L.R."/>
            <person name="Jonkers W."/>
            <person name="O'Donnell K."/>
            <person name="Ploetz R."/>
            <person name="Steinberg C."/>
            <person name="Schwartz D.C."/>
            <person name="VanEtten H."/>
            <person name="Zhou S."/>
            <person name="Young S.K."/>
            <person name="Zeng Q."/>
            <person name="Gargeya S."/>
            <person name="Fitzgerald M."/>
            <person name="Abouelleil A."/>
            <person name="Alvarado L."/>
            <person name="Chapman S.B."/>
            <person name="Gainer-Dewar J."/>
            <person name="Goldberg J."/>
            <person name="Griggs A."/>
            <person name="Gujja S."/>
            <person name="Hansen M."/>
            <person name="Howarth C."/>
            <person name="Imamovic A."/>
            <person name="Ireland A."/>
            <person name="Larimer J."/>
            <person name="McCowan C."/>
            <person name="Murphy C."/>
            <person name="Pearson M."/>
            <person name="Poon T.W."/>
            <person name="Priest M."/>
            <person name="Roberts A."/>
            <person name="Saif S."/>
            <person name="Shea T."/>
            <person name="Sykes S."/>
            <person name="Wortman J."/>
            <person name="Nusbaum C."/>
            <person name="Birren B."/>
        </authorList>
    </citation>
    <scope>NUCLEOTIDE SEQUENCE</scope>
    <source>
        <strain evidence="2">Fo47</strain>
    </source>
</reference>
<dbReference type="AlphaFoldDB" id="W9L2D2"/>
<sequence>MGPLSSRRRLDPFTRSTAQRVREDVERLTPAAPSLPMMVVSRSQASRAMTTHQALEEKKSINPPNRCQARDRRKVKKREESGANLITSPVTPCRPNFKHYSMIYILRIQGTVKIERKDRQAFLHSNASSWPGQRWICYFRP</sequence>
<accession>W9L2D2</accession>
<name>W9L2D2_FUSOX</name>
<evidence type="ECO:0000313" key="2">
    <source>
        <dbReference type="EMBL" id="EWZ47428.1"/>
    </source>
</evidence>
<feature type="compositionally biased region" description="Polar residues" evidence="1">
    <location>
        <begin position="41"/>
        <end position="53"/>
    </location>
</feature>
<dbReference type="VEuPathDB" id="FungiDB:FOZG_03358"/>
<evidence type="ECO:0000256" key="1">
    <source>
        <dbReference type="SAM" id="MobiDB-lite"/>
    </source>
</evidence>
<protein>
    <submittedName>
        <fullName evidence="2">Uncharacterized protein</fullName>
    </submittedName>
</protein>
<dbReference type="Proteomes" id="UP000030766">
    <property type="component" value="Unassembled WGS sequence"/>
</dbReference>
<dbReference type="EMBL" id="JH717897">
    <property type="protein sequence ID" value="EWZ47428.1"/>
    <property type="molecule type" value="Genomic_DNA"/>
</dbReference>
<gene>
    <name evidence="2" type="ORF">FOZG_03358</name>
</gene>
<proteinExistence type="predicted"/>
<feature type="region of interest" description="Disordered" evidence="1">
    <location>
        <begin position="1"/>
        <end position="88"/>
    </location>
</feature>